<dbReference type="GO" id="GO:0008239">
    <property type="term" value="F:dipeptidyl-peptidase activity"/>
    <property type="evidence" value="ECO:0007669"/>
    <property type="project" value="InterPro"/>
</dbReference>
<reference evidence="4" key="1">
    <citation type="submission" date="2016-10" db="EMBL/GenBank/DDBJ databases">
        <authorList>
            <person name="Varghese N."/>
            <person name="Submissions S."/>
        </authorList>
    </citation>
    <scope>NUCLEOTIDE SEQUENCE [LARGE SCALE GENOMIC DNA]</scope>
    <source>
        <strain evidence="4">LMG 26031</strain>
    </source>
</reference>
<name>A0A1H7E2M9_9BURK</name>
<evidence type="ECO:0000256" key="1">
    <source>
        <dbReference type="ARBA" id="ARBA00022801"/>
    </source>
</evidence>
<dbReference type="Gene3D" id="1.10.3020.10">
    <property type="entry name" value="alpha-amino acid ester hydrolase ( Helical cap domain)"/>
    <property type="match status" value="1"/>
</dbReference>
<sequence length="608" mass="67486">MSDRDDKNSAWKIPPSQYLSSRPAKFQLPAVPDSQYITMRDGCRLAADIYIPQGHQRAQQFPTLLIFTPYYRRFHTDGNVAEAAPAAARYRDFFVVRGYVVVVVDVRGTGASFGTRDALRSPTERDDYREVAQWTVEQPWSNSVIGSTGISYVGAAACFLASTGHPAVKAIAPLFGVSDIYSEQLYPGGLLSKVWTQAYSDLMVAMDHDRHDLISRFSYYEDPGLQGPHPVDEDVDGSLLAAAIREHRSNFSLAEAAPEFAFRDEGMLHNPELNLAVCSPYHYLGQISDDVPIYSVSGWFDGAGYANGAITRFLTRANPNDRLLLGAWDHGARTNVSPWREQEAPQFNLLAELLRFFDTHLMGQDVGLSDEAPIHYYNVHAEEWQSSTAWPPLSKKTRLSLSAGNLLTEAPGEHHVNVFKVDFETTSGKQTRYERLGAASIVDYYPDWADCSMSMLHYETAPLTEPASVEGHAVATLRMSIDQGDASIFVYLSEVDVEGNIFYMTEGMLRAIHRKTSDAPSEYVTAWPFRSYHRAEAARVKAGALNEFIIPLLPVAWTLKKGSKLRLSISGADAGHFVPMPYGRPPVFSVHAGIAGSFIDLPLRTSVR</sequence>
<dbReference type="InterPro" id="IPR050585">
    <property type="entry name" value="Xaa-Pro_dipeptidyl-ppase/CocE"/>
</dbReference>
<evidence type="ECO:0000313" key="3">
    <source>
        <dbReference type="EMBL" id="SEK07327.1"/>
    </source>
</evidence>
<dbReference type="InterPro" id="IPR013736">
    <property type="entry name" value="Xaa-Pro_dipept_C"/>
</dbReference>
<dbReference type="InterPro" id="IPR008979">
    <property type="entry name" value="Galactose-bd-like_sf"/>
</dbReference>
<dbReference type="NCBIfam" id="TIGR00976">
    <property type="entry name" value="CocE_NonD"/>
    <property type="match status" value="1"/>
</dbReference>
<dbReference type="SMART" id="SM00939">
    <property type="entry name" value="PepX_C"/>
    <property type="match status" value="1"/>
</dbReference>
<keyword evidence="4" id="KW-1185">Reference proteome</keyword>
<keyword evidence="1" id="KW-0378">Hydrolase</keyword>
<dbReference type="Proteomes" id="UP000198866">
    <property type="component" value="Unassembled WGS sequence"/>
</dbReference>
<protein>
    <recommendedName>
        <fullName evidence="2">Xaa-Pro dipeptidyl-peptidase C-terminal domain-containing protein</fullName>
    </recommendedName>
</protein>
<dbReference type="Gene3D" id="3.40.50.1820">
    <property type="entry name" value="alpha/beta hydrolase"/>
    <property type="match status" value="1"/>
</dbReference>
<dbReference type="Pfam" id="PF02129">
    <property type="entry name" value="Peptidase_S15"/>
    <property type="match status" value="1"/>
</dbReference>
<evidence type="ECO:0000313" key="4">
    <source>
        <dbReference type="Proteomes" id="UP000198866"/>
    </source>
</evidence>
<gene>
    <name evidence="3" type="ORF">SAMN05192539_103840</name>
</gene>
<dbReference type="SUPFAM" id="SSF49785">
    <property type="entry name" value="Galactose-binding domain-like"/>
    <property type="match status" value="1"/>
</dbReference>
<proteinExistence type="predicted"/>
<dbReference type="OrthoDB" id="9806163at2"/>
<dbReference type="AlphaFoldDB" id="A0A1H7E2M9"/>
<accession>A0A1H7E2M9</accession>
<dbReference type="RefSeq" id="WP_090872603.1">
    <property type="nucleotide sequence ID" value="NZ_FNYE01000038.1"/>
</dbReference>
<feature type="domain" description="Xaa-Pro dipeptidyl-peptidase C-terminal" evidence="2">
    <location>
        <begin position="354"/>
        <end position="600"/>
    </location>
</feature>
<dbReference type="Pfam" id="PF08530">
    <property type="entry name" value="PepX_C"/>
    <property type="match status" value="1"/>
</dbReference>
<dbReference type="PANTHER" id="PTHR43056:SF10">
    <property type="entry name" value="COCE_NOND FAMILY, PUTATIVE (AFU_ORTHOLOGUE AFUA_7G00600)-RELATED"/>
    <property type="match status" value="1"/>
</dbReference>
<dbReference type="InterPro" id="IPR000383">
    <property type="entry name" value="Xaa-Pro-like_dom"/>
</dbReference>
<dbReference type="STRING" id="667676.SAMN05192539_103840"/>
<dbReference type="PANTHER" id="PTHR43056">
    <property type="entry name" value="PEPTIDASE S9 PROLYL OLIGOPEPTIDASE"/>
    <property type="match status" value="1"/>
</dbReference>
<evidence type="ECO:0000259" key="2">
    <source>
        <dbReference type="SMART" id="SM00939"/>
    </source>
</evidence>
<dbReference type="Gene3D" id="2.60.120.260">
    <property type="entry name" value="Galactose-binding domain-like"/>
    <property type="match status" value="1"/>
</dbReference>
<dbReference type="InterPro" id="IPR029058">
    <property type="entry name" value="AB_hydrolase_fold"/>
</dbReference>
<dbReference type="InterPro" id="IPR005674">
    <property type="entry name" value="CocE/Ser_esterase"/>
</dbReference>
<dbReference type="SUPFAM" id="SSF53474">
    <property type="entry name" value="alpha/beta-Hydrolases"/>
    <property type="match status" value="1"/>
</dbReference>
<organism evidence="3 4">
    <name type="scientific">Paraburkholderia diazotrophica</name>
    <dbReference type="NCBI Taxonomy" id="667676"/>
    <lineage>
        <taxon>Bacteria</taxon>
        <taxon>Pseudomonadati</taxon>
        <taxon>Pseudomonadota</taxon>
        <taxon>Betaproteobacteria</taxon>
        <taxon>Burkholderiales</taxon>
        <taxon>Burkholderiaceae</taxon>
        <taxon>Paraburkholderia</taxon>
    </lineage>
</organism>
<dbReference type="EMBL" id="FNYE01000038">
    <property type="protein sequence ID" value="SEK07327.1"/>
    <property type="molecule type" value="Genomic_DNA"/>
</dbReference>